<feature type="domain" description="Cadherin" evidence="12">
    <location>
        <begin position="450"/>
        <end position="559"/>
    </location>
</feature>
<feature type="domain" description="Cadherin" evidence="12">
    <location>
        <begin position="346"/>
        <end position="449"/>
    </location>
</feature>
<dbReference type="GO" id="GO:0009653">
    <property type="term" value="P:anatomical structure morphogenesis"/>
    <property type="evidence" value="ECO:0007669"/>
    <property type="project" value="UniProtKB-ARBA"/>
</dbReference>
<comment type="subcellular location">
    <subcellularLocation>
        <location evidence="1">Membrane</location>
        <topology evidence="1">Single-pass membrane protein</topology>
    </subcellularLocation>
</comment>
<dbReference type="Proteomes" id="UP000264820">
    <property type="component" value="Unplaced"/>
</dbReference>
<dbReference type="InterPro" id="IPR032455">
    <property type="entry name" value="Cadherin_C"/>
</dbReference>
<dbReference type="PANTHER" id="PTHR24028:SF296">
    <property type="entry name" value="PROTOCADHERIN 1 GAMMA 11 PRECURSOR-RELATED"/>
    <property type="match status" value="1"/>
</dbReference>
<keyword evidence="6 10" id="KW-1133">Transmembrane helix</keyword>
<sequence length="763" mass="84432">MKTKTTKQNNSLLLFVMVLYFPSVVGQVSYSIPEEMEKGSLVSNVAQDLGLDLKRLKSGRARIHSGDNAEYLELDKERGLLLVKERIDRETLSICGQTTPCALHFQIALEQPIEILPVTVEVTDMNDNDPVFEKEGRVLEISESAVVGSKFMLEKAVDPDIGLNGLQSYTLKPNDNFILKLHRQSDGGKKVEMILQKPLDREKEEFVTLLLTAHDGGEPQRSGTMQIQIQVLDVNDNAPVFTQNVYKANLKENSASGTLITRVSASDADKGSNGEVSYVIGNGMSSVSKLFHITEDGNFVLKGPIDYEKAQKYEIDIEAVDRGGLSDSSKVIIDVGDVNDNTPVIKMISSSTSVEEELPANTVIAVMSVKDPDSEENGRVNCVIDNNIPFKVTSTSTFYSIVADGDLDRERSSEYNITVTCSDEGMPSLFSSVTLTLHISDVNDNAPVFERSSYEAYVVENNTPGLSVLMLKASDADWNQNARLSYILEDSSVNGVPVSSYVSVSADSGVIHAVRSFDYEQLKEFNFRVRAQDGGSPPLSSNVSVRILIQDQNDNAPQVLYPVQTGGSLLAEMVPRSADVGYLVTKLVAVDVDSGQNAWLSYKVHKATDRALFEVGLHNGEIRTVRQVTDKDAVKQKMTVVVEDNLTMHDKEYNDQLTFYLVLALAVVSFLFITCLLLIISVKVYRWRQSRVLYHSNLPVIPYCPPRYSDTLGTGTLPHVYNYEVCRTTDSRKSDCKLDRAPSHNVMCPNAFELLKTGIFTNF</sequence>
<organism evidence="13 14">
    <name type="scientific">Hippocampus comes</name>
    <name type="common">Tiger tail seahorse</name>
    <dbReference type="NCBI Taxonomy" id="109280"/>
    <lineage>
        <taxon>Eukaryota</taxon>
        <taxon>Metazoa</taxon>
        <taxon>Chordata</taxon>
        <taxon>Craniata</taxon>
        <taxon>Vertebrata</taxon>
        <taxon>Euteleostomi</taxon>
        <taxon>Actinopterygii</taxon>
        <taxon>Neopterygii</taxon>
        <taxon>Teleostei</taxon>
        <taxon>Neoteleostei</taxon>
        <taxon>Acanthomorphata</taxon>
        <taxon>Syngnathiaria</taxon>
        <taxon>Syngnathiformes</taxon>
        <taxon>Syngnathoidei</taxon>
        <taxon>Syngnathidae</taxon>
        <taxon>Hippocampus</taxon>
    </lineage>
</organism>
<evidence type="ECO:0000256" key="8">
    <source>
        <dbReference type="ARBA" id="ARBA00023180"/>
    </source>
</evidence>
<protein>
    <recommendedName>
        <fullName evidence="12">Cadherin domain-containing protein</fullName>
    </recommendedName>
</protein>
<evidence type="ECO:0000256" key="2">
    <source>
        <dbReference type="ARBA" id="ARBA00022692"/>
    </source>
</evidence>
<dbReference type="CDD" id="cd11304">
    <property type="entry name" value="Cadherin_repeat"/>
    <property type="match status" value="5"/>
</dbReference>
<feature type="domain" description="Cadherin" evidence="12">
    <location>
        <begin position="133"/>
        <end position="241"/>
    </location>
</feature>
<proteinExistence type="predicted"/>
<feature type="chain" id="PRO_5045231950" description="Cadherin domain-containing protein" evidence="11">
    <location>
        <begin position="27"/>
        <end position="763"/>
    </location>
</feature>
<dbReference type="SUPFAM" id="SSF49313">
    <property type="entry name" value="Cadherin-like"/>
    <property type="match status" value="6"/>
</dbReference>
<dbReference type="Pfam" id="PF16492">
    <property type="entry name" value="Cadherin_C_2"/>
    <property type="match status" value="1"/>
</dbReference>
<evidence type="ECO:0000256" key="7">
    <source>
        <dbReference type="ARBA" id="ARBA00023136"/>
    </source>
</evidence>
<keyword evidence="7 10" id="KW-0472">Membrane</keyword>
<dbReference type="GO" id="GO:0007156">
    <property type="term" value="P:homophilic cell adhesion via plasma membrane adhesion molecules"/>
    <property type="evidence" value="ECO:0007669"/>
    <property type="project" value="InterPro"/>
</dbReference>
<evidence type="ECO:0000259" key="12">
    <source>
        <dbReference type="PROSITE" id="PS50268"/>
    </source>
</evidence>
<evidence type="ECO:0000313" key="13">
    <source>
        <dbReference type="Ensembl" id="ENSHCOP00000022962.1"/>
    </source>
</evidence>
<reference evidence="13" key="1">
    <citation type="submission" date="2025-08" db="UniProtKB">
        <authorList>
            <consortium name="Ensembl"/>
        </authorList>
    </citation>
    <scope>IDENTIFICATION</scope>
</reference>
<evidence type="ECO:0000256" key="6">
    <source>
        <dbReference type="ARBA" id="ARBA00022989"/>
    </source>
</evidence>
<dbReference type="AlphaFoldDB" id="A0A3Q2YVS1"/>
<keyword evidence="3" id="KW-0677">Repeat</keyword>
<keyword evidence="4 9" id="KW-0106">Calcium</keyword>
<feature type="signal peptide" evidence="11">
    <location>
        <begin position="1"/>
        <end position="26"/>
    </location>
</feature>
<keyword evidence="5" id="KW-0130">Cell adhesion</keyword>
<dbReference type="OMA" id="CRINKNI"/>
<dbReference type="InterPro" id="IPR013164">
    <property type="entry name" value="Cadherin_N"/>
</dbReference>
<keyword evidence="2 10" id="KW-0812">Transmembrane</keyword>
<dbReference type="GO" id="GO:0005886">
    <property type="term" value="C:plasma membrane"/>
    <property type="evidence" value="ECO:0007669"/>
    <property type="project" value="UniProtKB-SubCell"/>
</dbReference>
<dbReference type="SMART" id="SM00112">
    <property type="entry name" value="CA"/>
    <property type="match status" value="4"/>
</dbReference>
<evidence type="ECO:0000256" key="1">
    <source>
        <dbReference type="ARBA" id="ARBA00004167"/>
    </source>
</evidence>
<dbReference type="InterPro" id="IPR020894">
    <property type="entry name" value="Cadherin_CS"/>
</dbReference>
<dbReference type="PROSITE" id="PS50268">
    <property type="entry name" value="CADHERIN_2"/>
    <property type="match status" value="5"/>
</dbReference>
<evidence type="ECO:0000256" key="10">
    <source>
        <dbReference type="SAM" id="Phobius"/>
    </source>
</evidence>
<evidence type="ECO:0000313" key="14">
    <source>
        <dbReference type="Proteomes" id="UP000264820"/>
    </source>
</evidence>
<dbReference type="GeneTree" id="ENSGT00940000164468"/>
<dbReference type="PANTHER" id="PTHR24028">
    <property type="entry name" value="CADHERIN-87A"/>
    <property type="match status" value="1"/>
</dbReference>
<feature type="domain" description="Cadherin" evidence="12">
    <location>
        <begin position="242"/>
        <end position="345"/>
    </location>
</feature>
<accession>A0A3Q2YVS1</accession>
<dbReference type="InterPro" id="IPR002126">
    <property type="entry name" value="Cadherin-like_dom"/>
</dbReference>
<dbReference type="PRINTS" id="PR00205">
    <property type="entry name" value="CADHERIN"/>
</dbReference>
<dbReference type="PROSITE" id="PS00232">
    <property type="entry name" value="CADHERIN_1"/>
    <property type="match status" value="3"/>
</dbReference>
<keyword evidence="11" id="KW-0732">Signal</keyword>
<feature type="domain" description="Cadherin" evidence="12">
    <location>
        <begin position="31"/>
        <end position="132"/>
    </location>
</feature>
<dbReference type="InterPro" id="IPR015919">
    <property type="entry name" value="Cadherin-like_sf"/>
</dbReference>
<dbReference type="Gene3D" id="2.60.40.60">
    <property type="entry name" value="Cadherins"/>
    <property type="match status" value="6"/>
</dbReference>
<name>A0A3Q2YVS1_HIPCM</name>
<dbReference type="InterPro" id="IPR050174">
    <property type="entry name" value="Protocadherin/Cadherin-CA"/>
</dbReference>
<evidence type="ECO:0000256" key="11">
    <source>
        <dbReference type="SAM" id="SignalP"/>
    </source>
</evidence>
<evidence type="ECO:0000256" key="3">
    <source>
        <dbReference type="ARBA" id="ARBA00022737"/>
    </source>
</evidence>
<dbReference type="Pfam" id="PF08266">
    <property type="entry name" value="Cadherin_2"/>
    <property type="match status" value="1"/>
</dbReference>
<evidence type="ECO:0000256" key="5">
    <source>
        <dbReference type="ARBA" id="ARBA00022889"/>
    </source>
</evidence>
<evidence type="ECO:0000256" key="4">
    <source>
        <dbReference type="ARBA" id="ARBA00022837"/>
    </source>
</evidence>
<reference evidence="13" key="2">
    <citation type="submission" date="2025-09" db="UniProtKB">
        <authorList>
            <consortium name="Ensembl"/>
        </authorList>
    </citation>
    <scope>IDENTIFICATION</scope>
</reference>
<keyword evidence="8" id="KW-0325">Glycoprotein</keyword>
<dbReference type="Ensembl" id="ENSHCOT00000014717.1">
    <property type="protein sequence ID" value="ENSHCOP00000022962.1"/>
    <property type="gene ID" value="ENSHCOG00000011111.1"/>
</dbReference>
<feature type="transmembrane region" description="Helical" evidence="10">
    <location>
        <begin position="657"/>
        <end position="682"/>
    </location>
</feature>
<dbReference type="Pfam" id="PF00028">
    <property type="entry name" value="Cadherin"/>
    <property type="match status" value="4"/>
</dbReference>
<dbReference type="GO" id="GO:0005509">
    <property type="term" value="F:calcium ion binding"/>
    <property type="evidence" value="ECO:0007669"/>
    <property type="project" value="UniProtKB-UniRule"/>
</dbReference>
<keyword evidence="14" id="KW-1185">Reference proteome</keyword>
<evidence type="ECO:0000256" key="9">
    <source>
        <dbReference type="PROSITE-ProRule" id="PRU00043"/>
    </source>
</evidence>